<evidence type="ECO:0000313" key="1">
    <source>
        <dbReference type="EMBL" id="ELR15359.1"/>
    </source>
</evidence>
<dbReference type="Proteomes" id="UP000011083">
    <property type="component" value="Unassembled WGS sequence"/>
</dbReference>
<dbReference type="EMBL" id="KB008033">
    <property type="protein sequence ID" value="ELR15359.1"/>
    <property type="molecule type" value="Genomic_DNA"/>
</dbReference>
<organism evidence="1 2">
    <name type="scientific">Acanthamoeba castellanii (strain ATCC 30010 / Neff)</name>
    <dbReference type="NCBI Taxonomy" id="1257118"/>
    <lineage>
        <taxon>Eukaryota</taxon>
        <taxon>Amoebozoa</taxon>
        <taxon>Discosea</taxon>
        <taxon>Longamoebia</taxon>
        <taxon>Centramoebida</taxon>
        <taxon>Acanthamoebidae</taxon>
        <taxon>Acanthamoeba</taxon>
    </lineage>
</organism>
<dbReference type="AlphaFoldDB" id="L8GQ95"/>
<keyword evidence="2" id="KW-1185">Reference proteome</keyword>
<gene>
    <name evidence="1" type="ORF">ACA1_193960</name>
</gene>
<proteinExistence type="predicted"/>
<reference evidence="1 2" key="1">
    <citation type="journal article" date="2013" name="Genome Biol.">
        <title>Genome of Acanthamoeba castellanii highlights extensive lateral gene transfer and early evolution of tyrosine kinase signaling.</title>
        <authorList>
            <person name="Clarke M."/>
            <person name="Lohan A.J."/>
            <person name="Liu B."/>
            <person name="Lagkouvardos I."/>
            <person name="Roy S."/>
            <person name="Zafar N."/>
            <person name="Bertelli C."/>
            <person name="Schilde C."/>
            <person name="Kianianmomeni A."/>
            <person name="Burglin T.R."/>
            <person name="Frech C."/>
            <person name="Turcotte B."/>
            <person name="Kopec K.O."/>
            <person name="Synnott J.M."/>
            <person name="Choo C."/>
            <person name="Paponov I."/>
            <person name="Finkler A."/>
            <person name="Soon Heng Tan C."/>
            <person name="Hutchins A.P."/>
            <person name="Weinmeier T."/>
            <person name="Rattei T."/>
            <person name="Chu J.S."/>
            <person name="Gimenez G."/>
            <person name="Irimia M."/>
            <person name="Rigden D.J."/>
            <person name="Fitzpatrick D.A."/>
            <person name="Lorenzo-Morales J."/>
            <person name="Bateman A."/>
            <person name="Chiu C.H."/>
            <person name="Tang P."/>
            <person name="Hegemann P."/>
            <person name="Fromm H."/>
            <person name="Raoult D."/>
            <person name="Greub G."/>
            <person name="Miranda-Saavedra D."/>
            <person name="Chen N."/>
            <person name="Nash P."/>
            <person name="Ginger M.L."/>
            <person name="Horn M."/>
            <person name="Schaap P."/>
            <person name="Caler L."/>
            <person name="Loftus B."/>
        </authorList>
    </citation>
    <scope>NUCLEOTIDE SEQUENCE [LARGE SCALE GENOMIC DNA]</scope>
    <source>
        <strain evidence="1 2">Neff</strain>
    </source>
</reference>
<accession>L8GQ95</accession>
<dbReference type="GeneID" id="14915998"/>
<dbReference type="KEGG" id="acan:ACA1_193960"/>
<dbReference type="VEuPathDB" id="AmoebaDB:ACA1_193960"/>
<sequence length="62" mass="7203">MKLIMHNDFFGREGLHVKVLEQLKADNAEWSGVTDCEKALFLFFEGQRRWTVNGTPVYLGRC</sequence>
<name>L8GQ95_ACACF</name>
<dbReference type="RefSeq" id="XP_004337372.1">
    <property type="nucleotide sequence ID" value="XM_004337324.1"/>
</dbReference>
<evidence type="ECO:0000313" key="2">
    <source>
        <dbReference type="Proteomes" id="UP000011083"/>
    </source>
</evidence>
<protein>
    <submittedName>
        <fullName evidence="1">Uncharacterized protein</fullName>
    </submittedName>
</protein>